<dbReference type="GeneTree" id="ENSGT00390000018424"/>
<dbReference type="Proteomes" id="UP000694546">
    <property type="component" value="Chromosome 19"/>
</dbReference>
<reference evidence="1" key="1">
    <citation type="submission" date="2025-08" db="UniProtKB">
        <authorList>
            <consortium name="Ensembl"/>
        </authorList>
    </citation>
    <scope>IDENTIFICATION</scope>
</reference>
<protein>
    <submittedName>
        <fullName evidence="1">Si:ch211-258f14.2</fullName>
    </submittedName>
</protein>
<evidence type="ECO:0000313" key="2">
    <source>
        <dbReference type="Proteomes" id="UP000694546"/>
    </source>
</evidence>
<keyword evidence="2" id="KW-1185">Reference proteome</keyword>
<accession>A0A8C5FP97</accession>
<dbReference type="Pfam" id="PF15087">
    <property type="entry name" value="DUF4551"/>
    <property type="match status" value="1"/>
</dbReference>
<name>A0A8C5FP97_GADMO</name>
<dbReference type="OMA" id="LFWRSSE"/>
<sequence>MARVSSVDALSRRNSKLDSFLKRNTERGVYERIRAYEPCVVISEAVNKVYMHVILSDECVYLAEYPPRKLTAVLSFSQIRNIALVNDLPDFLRGKDREYSQHVCVLYSTNKPAGKRGDWGRKGKNAGLPVRSFPSRRNLQLLVSHGLEDLGATCADVEEEQVEVWAPRSSGRSASCPNPDTMGLGGHPLPHRCTTTTPSTPETTPRFPLSLPTSPLTLPEAGVCRRRHFVLDRLLRRDRKRVDKGERDAGEREAELHLYSVSRTSRIYLHLQNSWNSYIIRSTLMLDPLYRTRCGTPLHPCPRKRSSPLSWERRAHLFSQLTGEMLQGGLRVERLYLLLQELRTAAQRNVALRKLFWRSSDVCVFLVRTLEDSLQSCQSPESPPTGGHTTDQLLLCTLIAQTLAVMFRETEVEPARNSMLTAKRGALTGRMLLAMVCDPQLHTRSQEPTHQSEVQAPHHNILQTLLAEYLGSACSLLFELVLLGQEASRGSSLENFLTVGWLFGVLHTHPHLLPFMGYQAQQVISVLSDPRPPVLSPAQSVLLFQGCRVLLASLQHSQRLRHYLHSHYHEEFRYCVKLSSAAERLPPHYPISQPALGLIHQLLTLILPRLLPVSTLAY</sequence>
<dbReference type="InterPro" id="IPR027878">
    <property type="entry name" value="DUF4551"/>
</dbReference>
<dbReference type="AlphaFoldDB" id="A0A8C5FP97"/>
<dbReference type="Ensembl" id="ENSGMOT00000050500.1">
    <property type="protein sequence ID" value="ENSGMOP00000051164.1"/>
    <property type="gene ID" value="ENSGMOG00000027672.1"/>
</dbReference>
<dbReference type="PANTHER" id="PTHR35354">
    <property type="entry name" value="RGD1561648"/>
    <property type="match status" value="1"/>
</dbReference>
<reference evidence="1" key="2">
    <citation type="submission" date="2025-09" db="UniProtKB">
        <authorList>
            <consortium name="Ensembl"/>
        </authorList>
    </citation>
    <scope>IDENTIFICATION</scope>
</reference>
<proteinExistence type="predicted"/>
<dbReference type="PANTHER" id="PTHR35354:SF1">
    <property type="entry name" value="RGD1561648"/>
    <property type="match status" value="1"/>
</dbReference>
<organism evidence="1 2">
    <name type="scientific">Gadus morhua</name>
    <name type="common">Atlantic cod</name>
    <dbReference type="NCBI Taxonomy" id="8049"/>
    <lineage>
        <taxon>Eukaryota</taxon>
        <taxon>Metazoa</taxon>
        <taxon>Chordata</taxon>
        <taxon>Craniata</taxon>
        <taxon>Vertebrata</taxon>
        <taxon>Euteleostomi</taxon>
        <taxon>Actinopterygii</taxon>
        <taxon>Neopterygii</taxon>
        <taxon>Teleostei</taxon>
        <taxon>Neoteleostei</taxon>
        <taxon>Acanthomorphata</taxon>
        <taxon>Zeiogadaria</taxon>
        <taxon>Gadariae</taxon>
        <taxon>Gadiformes</taxon>
        <taxon>Gadoidei</taxon>
        <taxon>Gadidae</taxon>
        <taxon>Gadus</taxon>
    </lineage>
</organism>
<evidence type="ECO:0000313" key="1">
    <source>
        <dbReference type="Ensembl" id="ENSGMOP00000051164.1"/>
    </source>
</evidence>